<dbReference type="EMBL" id="BAABCY010000033">
    <property type="protein sequence ID" value="GAA3563512.1"/>
    <property type="molecule type" value="Genomic_DNA"/>
</dbReference>
<dbReference type="SUPFAM" id="SSF82771">
    <property type="entry name" value="GIY-YIG endonuclease"/>
    <property type="match status" value="1"/>
</dbReference>
<dbReference type="Gene3D" id="3.40.1440.10">
    <property type="entry name" value="GIY-YIG endonuclease"/>
    <property type="match status" value="1"/>
</dbReference>
<dbReference type="PROSITE" id="PS50164">
    <property type="entry name" value="GIY_YIG"/>
    <property type="match status" value="1"/>
</dbReference>
<evidence type="ECO:0000313" key="4">
    <source>
        <dbReference type="Proteomes" id="UP001500954"/>
    </source>
</evidence>
<proteinExistence type="inferred from homology"/>
<organism evidence="3 4">
    <name type="scientific">Snuella lapsa</name>
    <dbReference type="NCBI Taxonomy" id="870481"/>
    <lineage>
        <taxon>Bacteria</taxon>
        <taxon>Pseudomonadati</taxon>
        <taxon>Bacteroidota</taxon>
        <taxon>Flavobacteriia</taxon>
        <taxon>Flavobacteriales</taxon>
        <taxon>Flavobacteriaceae</taxon>
        <taxon>Snuella</taxon>
    </lineage>
</organism>
<feature type="domain" description="GIY-YIG" evidence="2">
    <location>
        <begin position="1"/>
        <end position="76"/>
    </location>
</feature>
<protein>
    <submittedName>
        <fullName evidence="3">GIY-YIG nuclease family protein</fullName>
    </submittedName>
</protein>
<dbReference type="CDD" id="cd10449">
    <property type="entry name" value="GIY-YIG_SLX1_like"/>
    <property type="match status" value="1"/>
</dbReference>
<comment type="caution">
    <text evidence="3">The sequence shown here is derived from an EMBL/GenBank/DDBJ whole genome shotgun (WGS) entry which is preliminary data.</text>
</comment>
<dbReference type="InterPro" id="IPR050190">
    <property type="entry name" value="UPF0213_domain"/>
</dbReference>
<comment type="similarity">
    <text evidence="1">Belongs to the UPF0213 family.</text>
</comment>
<dbReference type="PANTHER" id="PTHR34477">
    <property type="entry name" value="UPF0213 PROTEIN YHBQ"/>
    <property type="match status" value="1"/>
</dbReference>
<dbReference type="Proteomes" id="UP001500954">
    <property type="component" value="Unassembled WGS sequence"/>
</dbReference>
<dbReference type="Pfam" id="PF01541">
    <property type="entry name" value="GIY-YIG"/>
    <property type="match status" value="1"/>
</dbReference>
<dbReference type="InterPro" id="IPR000305">
    <property type="entry name" value="GIY-YIG_endonuc"/>
</dbReference>
<accession>A0ABP6X973</accession>
<evidence type="ECO:0000313" key="3">
    <source>
        <dbReference type="EMBL" id="GAA3563512.1"/>
    </source>
</evidence>
<reference evidence="4" key="1">
    <citation type="journal article" date="2019" name="Int. J. Syst. Evol. Microbiol.">
        <title>The Global Catalogue of Microorganisms (GCM) 10K type strain sequencing project: providing services to taxonomists for standard genome sequencing and annotation.</title>
        <authorList>
            <consortium name="The Broad Institute Genomics Platform"/>
            <consortium name="The Broad Institute Genome Sequencing Center for Infectious Disease"/>
            <person name="Wu L."/>
            <person name="Ma J."/>
        </authorList>
    </citation>
    <scope>NUCLEOTIDE SEQUENCE [LARGE SCALE GENOMIC DNA]</scope>
    <source>
        <strain evidence="4">JCM 17111</strain>
    </source>
</reference>
<dbReference type="RefSeq" id="WP_345005041.1">
    <property type="nucleotide sequence ID" value="NZ_BAABCY010000033.1"/>
</dbReference>
<sequence length="84" mass="10168">MVYYVYILYSELLNKYYIGSSKDIQGRLERHLQNHKGFTARAKDWRLVYKEAYVAKLDALARERQIKKWKSRKKIEDLIEQGQN</sequence>
<keyword evidence="4" id="KW-1185">Reference proteome</keyword>
<name>A0ABP6X973_9FLAO</name>
<dbReference type="InterPro" id="IPR035901">
    <property type="entry name" value="GIY-YIG_endonuc_sf"/>
</dbReference>
<gene>
    <name evidence="3" type="ORF">GCM10022395_12620</name>
</gene>
<evidence type="ECO:0000259" key="2">
    <source>
        <dbReference type="PROSITE" id="PS50164"/>
    </source>
</evidence>
<dbReference type="PANTHER" id="PTHR34477:SF5">
    <property type="entry name" value="BSL5627 PROTEIN"/>
    <property type="match status" value="1"/>
</dbReference>
<evidence type="ECO:0000256" key="1">
    <source>
        <dbReference type="ARBA" id="ARBA00007435"/>
    </source>
</evidence>